<evidence type="ECO:0008006" key="3">
    <source>
        <dbReference type="Google" id="ProtNLM"/>
    </source>
</evidence>
<dbReference type="RefSeq" id="WP_069448306.1">
    <property type="nucleotide sequence ID" value="NZ_MDCJ01000007.1"/>
</dbReference>
<accession>A0A1E3WI85</accession>
<dbReference type="Proteomes" id="UP000095131">
    <property type="component" value="Unassembled WGS sequence"/>
</dbReference>
<reference evidence="1 2" key="1">
    <citation type="submission" date="2016-08" db="EMBL/GenBank/DDBJ databases">
        <title>Genome sequencing of Vibrio scophthalmi strain FP3289, an isolated from Paralichthys olivaceus.</title>
        <authorList>
            <person name="Han H.-J."/>
        </authorList>
    </citation>
    <scope>NUCLEOTIDE SEQUENCE [LARGE SCALE GENOMIC DNA]</scope>
    <source>
        <strain evidence="1 2">FP3289</strain>
    </source>
</reference>
<dbReference type="OrthoDB" id="622550at2"/>
<proteinExistence type="predicted"/>
<protein>
    <recommendedName>
        <fullName evidence="3">Neutral/alkaline non-lysosomal ceramidase N-terminal domain-containing protein</fullName>
    </recommendedName>
</protein>
<dbReference type="PATRIC" id="fig|45658.8.peg.4643"/>
<comment type="caution">
    <text evidence="1">The sequence shown here is derived from an EMBL/GenBank/DDBJ whole genome shotgun (WGS) entry which is preliminary data.</text>
</comment>
<name>A0A1E3WI85_9VIBR</name>
<gene>
    <name evidence="1" type="ORF">VSF3289_04644</name>
</gene>
<evidence type="ECO:0000313" key="1">
    <source>
        <dbReference type="EMBL" id="ODS05503.1"/>
    </source>
</evidence>
<sequence length="428" mass="47840">MLVGCSKIYIMPVDPMPLGGFDFRVGEYKRVAMPIHCRCLVLNQSVAIVSLELLFVGEAVTTEIRQRAASHPQLKHLNVQICATHSHSSFQTEYGHSPRLGEVNHDYCQVLVEWVIEALLKAQNNQEPVQIRSARSICDFGVHRRVVNAQGCVEMAPNPNVAFDNSAHIWQFVSLSGQVKALMVHNHCHPTISAENTLSGEYPGVVSDAIEQNYPNAVCLFLQGFCGDIRPNLSRSNRFYRGDFGDVVQLGKQLANNYLAALTTSVERIPTATCCYREETVDLPLARRFTAEQLTNYQADFAPDDIHFEWAEQQLIRLEKASEDNSTTPSTHSVKLGWLNICDVIKLVTINAEVVNEYQRYITESIDSEAFAVGYSNGMIGYIATAEQINQGGYEADLSSYYFYLPSTFDQTVETSLKLALANLILEK</sequence>
<dbReference type="EMBL" id="MDCJ01000007">
    <property type="protein sequence ID" value="ODS05503.1"/>
    <property type="molecule type" value="Genomic_DNA"/>
</dbReference>
<dbReference type="AlphaFoldDB" id="A0A1E3WI85"/>
<evidence type="ECO:0000313" key="2">
    <source>
        <dbReference type="Proteomes" id="UP000095131"/>
    </source>
</evidence>
<organism evidence="1 2">
    <name type="scientific">Vibrio scophthalmi</name>
    <dbReference type="NCBI Taxonomy" id="45658"/>
    <lineage>
        <taxon>Bacteria</taxon>
        <taxon>Pseudomonadati</taxon>
        <taxon>Pseudomonadota</taxon>
        <taxon>Gammaproteobacteria</taxon>
        <taxon>Vibrionales</taxon>
        <taxon>Vibrionaceae</taxon>
        <taxon>Vibrio</taxon>
    </lineage>
</organism>